<evidence type="ECO:0000313" key="7">
    <source>
        <dbReference type="EMBL" id="QCD34919.1"/>
    </source>
</evidence>
<dbReference type="AlphaFoldDB" id="A0A4P7VPK0"/>
<organism evidence="7 8">
    <name type="scientific">Muribaculum gordoncarteri</name>
    <dbReference type="NCBI Taxonomy" id="2530390"/>
    <lineage>
        <taxon>Bacteria</taxon>
        <taxon>Pseudomonadati</taxon>
        <taxon>Bacteroidota</taxon>
        <taxon>Bacteroidia</taxon>
        <taxon>Bacteroidales</taxon>
        <taxon>Muribaculaceae</taxon>
        <taxon>Muribaculum</taxon>
    </lineage>
</organism>
<dbReference type="OrthoDB" id="9808671at2"/>
<accession>A0A4P7VPK0</accession>
<sequence>MAETDKRQGNRLAVRAKATADRAIAFWKYCSEGVWSDTRRTWQVNTIKILNLSVRSFLNTDLQTRASSLTYNTLLAIVPALALLFAIGRGFGFQNLMQSQLFNFFPAQREVLSTAFGFVDQYLAQASEGIFVGVGLVFLLWTMISLMSNIEMSFNRVWGINSDRSLGRKIIDYTAILFLLPILMICQSGVSLLMSTTILDNIHIRFITPALKIILDCTPFFLTWISYTGMYLLFPNTKVKFKNALLCGLLGGTAFQVLQFLFLTGQLYVSKYNAIYGSFAFLPLLLIWLQLVWTITLAGAVLCYSSQNIFQFNFRNDVNAISLDYKRKIALVIMTVIVKRFENQEPPLTVAGFAELYHMPARLISALIDEMTGAGLLSVVMSNGDEHAYQPAVDPNIITLGYVLKKLNAHGSSDFIPYFKNEFEEIIELIDDRIENMVSNTSDILLKNLKVNIKGTPK</sequence>
<keyword evidence="4 6" id="KW-1133">Transmembrane helix</keyword>
<dbReference type="PANTHER" id="PTHR30213:SF0">
    <property type="entry name" value="UPF0761 MEMBRANE PROTEIN YIHY"/>
    <property type="match status" value="1"/>
</dbReference>
<dbReference type="Pfam" id="PF03631">
    <property type="entry name" value="Virul_fac_BrkB"/>
    <property type="match status" value="1"/>
</dbReference>
<keyword evidence="3 6" id="KW-0812">Transmembrane</keyword>
<protein>
    <submittedName>
        <fullName evidence="7">YihY/virulence factor BrkB family protein</fullName>
    </submittedName>
</protein>
<comment type="subcellular location">
    <subcellularLocation>
        <location evidence="1">Cell membrane</location>
        <topology evidence="1">Multi-pass membrane protein</topology>
    </subcellularLocation>
</comment>
<reference evidence="7 8" key="1">
    <citation type="submission" date="2019-02" db="EMBL/GenBank/DDBJ databases">
        <title>Isolation and identification of novel species under the genus Muribaculum.</title>
        <authorList>
            <person name="Miyake S."/>
            <person name="Ding Y."/>
            <person name="Low A."/>
            <person name="Soh M."/>
            <person name="Seedorf H."/>
        </authorList>
    </citation>
    <scope>NUCLEOTIDE SEQUENCE [LARGE SCALE GENOMIC DNA]</scope>
    <source>
        <strain evidence="7 8">TLL-A4</strain>
    </source>
</reference>
<dbReference type="RefSeq" id="WP_136409790.1">
    <property type="nucleotide sequence ID" value="NZ_CP039393.1"/>
</dbReference>
<feature type="transmembrane region" description="Helical" evidence="6">
    <location>
        <begin position="246"/>
        <end position="269"/>
    </location>
</feature>
<dbReference type="KEGG" id="mgod:E7746_03000"/>
<feature type="transmembrane region" description="Helical" evidence="6">
    <location>
        <begin position="281"/>
        <end position="305"/>
    </location>
</feature>
<dbReference type="PANTHER" id="PTHR30213">
    <property type="entry name" value="INNER MEMBRANE PROTEIN YHJD"/>
    <property type="match status" value="1"/>
</dbReference>
<proteinExistence type="predicted"/>
<feature type="transmembrane region" description="Helical" evidence="6">
    <location>
        <begin position="170"/>
        <end position="193"/>
    </location>
</feature>
<evidence type="ECO:0000313" key="8">
    <source>
        <dbReference type="Proteomes" id="UP000297031"/>
    </source>
</evidence>
<dbReference type="NCBIfam" id="TIGR00765">
    <property type="entry name" value="yihY_not_rbn"/>
    <property type="match status" value="1"/>
</dbReference>
<keyword evidence="5 6" id="KW-0472">Membrane</keyword>
<evidence type="ECO:0000256" key="4">
    <source>
        <dbReference type="ARBA" id="ARBA00022989"/>
    </source>
</evidence>
<keyword evidence="2" id="KW-1003">Cell membrane</keyword>
<evidence type="ECO:0000256" key="5">
    <source>
        <dbReference type="ARBA" id="ARBA00023136"/>
    </source>
</evidence>
<dbReference type="InterPro" id="IPR017039">
    <property type="entry name" value="Virul_fac_BrkB"/>
</dbReference>
<feature type="transmembrane region" description="Helical" evidence="6">
    <location>
        <begin position="213"/>
        <end position="234"/>
    </location>
</feature>
<name>A0A4P7VPK0_9BACT</name>
<evidence type="ECO:0000256" key="2">
    <source>
        <dbReference type="ARBA" id="ARBA00022475"/>
    </source>
</evidence>
<dbReference type="GO" id="GO:0005886">
    <property type="term" value="C:plasma membrane"/>
    <property type="evidence" value="ECO:0007669"/>
    <property type="project" value="UniProtKB-SubCell"/>
</dbReference>
<evidence type="ECO:0000256" key="1">
    <source>
        <dbReference type="ARBA" id="ARBA00004651"/>
    </source>
</evidence>
<evidence type="ECO:0000256" key="3">
    <source>
        <dbReference type="ARBA" id="ARBA00022692"/>
    </source>
</evidence>
<dbReference type="Proteomes" id="UP000297031">
    <property type="component" value="Chromosome"/>
</dbReference>
<feature type="transmembrane region" description="Helical" evidence="6">
    <location>
        <begin position="130"/>
        <end position="150"/>
    </location>
</feature>
<feature type="transmembrane region" description="Helical" evidence="6">
    <location>
        <begin position="69"/>
        <end position="87"/>
    </location>
</feature>
<gene>
    <name evidence="7" type="ORF">E7746_03000</name>
</gene>
<keyword evidence="8" id="KW-1185">Reference proteome</keyword>
<evidence type="ECO:0000256" key="6">
    <source>
        <dbReference type="SAM" id="Phobius"/>
    </source>
</evidence>
<dbReference type="EMBL" id="CP039393">
    <property type="protein sequence ID" value="QCD34919.1"/>
    <property type="molecule type" value="Genomic_DNA"/>
</dbReference>